<accession>A0A1L3GQ50</accession>
<dbReference type="AlphaFoldDB" id="A0A1L3GQ50"/>
<proteinExistence type="predicted"/>
<evidence type="ECO:0000313" key="2">
    <source>
        <dbReference type="Proteomes" id="UP000182517"/>
    </source>
</evidence>
<keyword evidence="2" id="KW-1185">Reference proteome</keyword>
<dbReference type="OrthoDB" id="9845664at2"/>
<sequence length="293" mass="31308">MDSLDKQPVADALTSAVEIQWSGILRAMVAEEQCGMVVLCNGRIAWAVSDNQTEDLPFFLEQIARVPKDRLREIVNQQNAPGKSKKLGPVLEAAGLITPDIFRECLLAHIRSALASILENPLLVAQTSKAAIAADGGLTFSLGDALGSDEKESAAAIAPTTSSVTEGVSRDCNGEILENLALLSGYMYSFIANISGKLLAFHEAEHAEEQEDSVFTTVADWISISLKTASTLGMGPTQVAFMEGAGQSLLVQATDSERKHFLAVAFNEEGRLGVVKAKIAGMIPTVQTFTEKR</sequence>
<organism evidence="1 2">
    <name type="scientific">Syntrophotalea acetylenivorans</name>
    <dbReference type="NCBI Taxonomy" id="1842532"/>
    <lineage>
        <taxon>Bacteria</taxon>
        <taxon>Pseudomonadati</taxon>
        <taxon>Thermodesulfobacteriota</taxon>
        <taxon>Desulfuromonadia</taxon>
        <taxon>Desulfuromonadales</taxon>
        <taxon>Syntrophotaleaceae</taxon>
        <taxon>Syntrophotalea</taxon>
    </lineage>
</organism>
<reference evidence="1 2" key="1">
    <citation type="journal article" date="2017" name="Genome Announc.">
        <title>Complete Genome Sequences of Two Acetylene-Fermenting Pelobacter acetylenicus Strains.</title>
        <authorList>
            <person name="Sutton J.M."/>
            <person name="Baesman S.M."/>
            <person name="Fierst J.L."/>
            <person name="Poret-Peterson A.T."/>
            <person name="Oremland R.S."/>
            <person name="Dunlap D.S."/>
            <person name="Akob D.M."/>
        </authorList>
    </citation>
    <scope>NUCLEOTIDE SEQUENCE [LARGE SCALE GENOMIC DNA]</scope>
    <source>
        <strain evidence="1 2">SFB93</strain>
    </source>
</reference>
<dbReference type="Proteomes" id="UP000182517">
    <property type="component" value="Chromosome"/>
</dbReference>
<dbReference type="KEGG" id="pef:A7E78_09660"/>
<dbReference type="Gene3D" id="3.30.450.30">
    <property type="entry name" value="Dynein light chain 2a, cytoplasmic"/>
    <property type="match status" value="1"/>
</dbReference>
<name>A0A1L3GQ50_9BACT</name>
<dbReference type="SUPFAM" id="SSF103196">
    <property type="entry name" value="Roadblock/LC7 domain"/>
    <property type="match status" value="1"/>
</dbReference>
<dbReference type="STRING" id="1842532.A7E78_09660"/>
<dbReference type="EMBL" id="CP015519">
    <property type="protein sequence ID" value="APG28081.1"/>
    <property type="molecule type" value="Genomic_DNA"/>
</dbReference>
<protein>
    <submittedName>
        <fullName evidence="1">Uncharacterized protein</fullName>
    </submittedName>
</protein>
<dbReference type="RefSeq" id="WP_072284041.1">
    <property type="nucleotide sequence ID" value="NZ_CP015519.1"/>
</dbReference>
<gene>
    <name evidence="1" type="ORF">A7E78_09660</name>
</gene>
<evidence type="ECO:0000313" key="1">
    <source>
        <dbReference type="EMBL" id="APG28081.1"/>
    </source>
</evidence>